<dbReference type="AlphaFoldDB" id="A0A655C892"/>
<accession>A0A655C892</accession>
<evidence type="ECO:0000313" key="2">
    <source>
        <dbReference type="Proteomes" id="UP000039541"/>
    </source>
</evidence>
<protein>
    <submittedName>
        <fullName evidence="1">Uncharacterized protein</fullName>
    </submittedName>
</protein>
<proteinExistence type="predicted"/>
<dbReference type="Proteomes" id="UP000039541">
    <property type="component" value="Unassembled WGS sequence"/>
</dbReference>
<organism evidence="1 2">
    <name type="scientific">Salmonella enterica subsp. enterica serovar Bovismorbificans</name>
    <dbReference type="NCBI Taxonomy" id="58097"/>
    <lineage>
        <taxon>Bacteria</taxon>
        <taxon>Pseudomonadati</taxon>
        <taxon>Pseudomonadota</taxon>
        <taxon>Gammaproteobacteria</taxon>
        <taxon>Enterobacterales</taxon>
        <taxon>Enterobacteriaceae</taxon>
        <taxon>Salmonella</taxon>
    </lineage>
</organism>
<sequence length="84" mass="8829">MGFVAHLAENTVGNIIVAPPVGSSFCVGKLVHIVTVQFMRQPLGGGINFAGALHKMTVAAVKLNLFDFTFCGTGGHDGDERQSQ</sequence>
<dbReference type="EMBL" id="CQPC01000017">
    <property type="protein sequence ID" value="CNU00895.1"/>
    <property type="molecule type" value="Genomic_DNA"/>
</dbReference>
<reference evidence="1 2" key="1">
    <citation type="submission" date="2015-03" db="EMBL/GenBank/DDBJ databases">
        <authorList>
            <consortium name="Pathogen Informatics"/>
        </authorList>
    </citation>
    <scope>NUCLEOTIDE SEQUENCE [LARGE SCALE GENOMIC DNA]</scope>
    <source>
        <strain evidence="1 2">3476</strain>
    </source>
</reference>
<evidence type="ECO:0000313" key="1">
    <source>
        <dbReference type="EMBL" id="CNU00895.1"/>
    </source>
</evidence>
<name>A0A655C892_SALET</name>
<gene>
    <name evidence="1" type="ORF">ERS008202_01635</name>
</gene>